<accession>A0A8X8ZJ83</accession>
<dbReference type="PANTHER" id="PTHR38160:SF1">
    <property type="entry name" value="ZINC FINGER CCCH DOMAIN-CONTAINING PROTEIN 40"/>
    <property type="match status" value="1"/>
</dbReference>
<dbReference type="PANTHER" id="PTHR38160">
    <property type="entry name" value="ZINC FINGER CCCH DOMAIN-CONTAINING PROTEIN 40"/>
    <property type="match status" value="1"/>
</dbReference>
<evidence type="ECO:0000313" key="4">
    <source>
        <dbReference type="Proteomes" id="UP000298416"/>
    </source>
</evidence>
<evidence type="ECO:0000313" key="3">
    <source>
        <dbReference type="EMBL" id="KAG6407022.1"/>
    </source>
</evidence>
<dbReference type="EMBL" id="PNBA02000011">
    <property type="protein sequence ID" value="KAG6407022.1"/>
    <property type="molecule type" value="Genomic_DNA"/>
</dbReference>
<feature type="coiled-coil region" evidence="1">
    <location>
        <begin position="112"/>
        <end position="181"/>
    </location>
</feature>
<feature type="region of interest" description="Disordered" evidence="2">
    <location>
        <begin position="1"/>
        <end position="85"/>
    </location>
</feature>
<dbReference type="GO" id="GO:0046872">
    <property type="term" value="F:metal ion binding"/>
    <property type="evidence" value="ECO:0007669"/>
    <property type="project" value="InterPro"/>
</dbReference>
<evidence type="ECO:0000256" key="1">
    <source>
        <dbReference type="SAM" id="Coils"/>
    </source>
</evidence>
<sequence length="308" mass="35566">MADRRDAHKTRQFAQGSAEPRRYSTGHRGEFDLRERLQRNRSPSRNSPDKREGKAIQTTHGDSSPGKRIDDRNVQKRRRWDARGDYSGRMSDGTLDKMREAHYDKKTLQMYLEDKVKEADSLTSEVHELKRQLSKEKEERERFTTNVKKFIEVHYSHLRLEDELKKSQAQLKNLVAQLELDVGTRRVFSSSEEEGELKRSQGELQNLGEPNSSSRRLRSRVEVHGKSPQADVLEDTLKTSCLPFPPPPPPNPQKTYTQYKGNNENVDADGVGEEMVEVDIVLCITISCISTTFCNIWGCHIYKFLCRN</sequence>
<gene>
    <name evidence="3" type="ORF">SASPL_130002</name>
</gene>
<reference evidence="3" key="2">
    <citation type="submission" date="2020-08" db="EMBL/GenBank/DDBJ databases">
        <title>Plant Genome Project.</title>
        <authorList>
            <person name="Zhang R.-G."/>
        </authorList>
    </citation>
    <scope>NUCLEOTIDE SEQUENCE</scope>
    <source>
        <strain evidence="3">Huo1</strain>
        <tissue evidence="3">Leaf</tissue>
    </source>
</reference>
<proteinExistence type="predicted"/>
<dbReference type="Proteomes" id="UP000298416">
    <property type="component" value="Unassembled WGS sequence"/>
</dbReference>
<keyword evidence="1" id="KW-0175">Coiled coil</keyword>
<comment type="caution">
    <text evidence="3">The sequence shown here is derived from an EMBL/GenBank/DDBJ whole genome shotgun (WGS) entry which is preliminary data.</text>
</comment>
<name>A0A8X8ZJ83_SALSN</name>
<organism evidence="3">
    <name type="scientific">Salvia splendens</name>
    <name type="common">Scarlet sage</name>
    <dbReference type="NCBI Taxonomy" id="180675"/>
    <lineage>
        <taxon>Eukaryota</taxon>
        <taxon>Viridiplantae</taxon>
        <taxon>Streptophyta</taxon>
        <taxon>Embryophyta</taxon>
        <taxon>Tracheophyta</taxon>
        <taxon>Spermatophyta</taxon>
        <taxon>Magnoliopsida</taxon>
        <taxon>eudicotyledons</taxon>
        <taxon>Gunneridae</taxon>
        <taxon>Pentapetalae</taxon>
        <taxon>asterids</taxon>
        <taxon>lamiids</taxon>
        <taxon>Lamiales</taxon>
        <taxon>Lamiaceae</taxon>
        <taxon>Nepetoideae</taxon>
        <taxon>Mentheae</taxon>
        <taxon>Salviinae</taxon>
        <taxon>Salvia</taxon>
        <taxon>Salvia subgen. Calosphace</taxon>
        <taxon>core Calosphace</taxon>
    </lineage>
</organism>
<dbReference type="InterPro" id="IPR045868">
    <property type="entry name" value="Znf_C3H13/40"/>
</dbReference>
<evidence type="ECO:0000256" key="2">
    <source>
        <dbReference type="SAM" id="MobiDB-lite"/>
    </source>
</evidence>
<dbReference type="AlphaFoldDB" id="A0A8X8ZJ83"/>
<feature type="compositionally biased region" description="Basic and acidic residues" evidence="2">
    <location>
        <begin position="19"/>
        <end position="38"/>
    </location>
</feature>
<protein>
    <submittedName>
        <fullName evidence="3">Uncharacterized protein</fullName>
    </submittedName>
</protein>
<feature type="region of interest" description="Disordered" evidence="2">
    <location>
        <begin position="186"/>
        <end position="226"/>
    </location>
</feature>
<feature type="compositionally biased region" description="Polar residues" evidence="2">
    <location>
        <begin position="202"/>
        <end position="211"/>
    </location>
</feature>
<keyword evidence="4" id="KW-1185">Reference proteome</keyword>
<reference evidence="3" key="1">
    <citation type="submission" date="2018-01" db="EMBL/GenBank/DDBJ databases">
        <authorList>
            <person name="Mao J.F."/>
        </authorList>
    </citation>
    <scope>NUCLEOTIDE SEQUENCE</scope>
    <source>
        <strain evidence="3">Huo1</strain>
        <tissue evidence="3">Leaf</tissue>
    </source>
</reference>
<feature type="compositionally biased region" description="Basic and acidic residues" evidence="2">
    <location>
        <begin position="65"/>
        <end position="74"/>
    </location>
</feature>